<dbReference type="SMART" id="SM00256">
    <property type="entry name" value="FBOX"/>
    <property type="match status" value="1"/>
</dbReference>
<reference evidence="2" key="1">
    <citation type="submission" date="2022-04" db="EMBL/GenBank/DDBJ databases">
        <title>A functionally conserved STORR gene fusion in Papaver species that diverged 16.8 million years ago.</title>
        <authorList>
            <person name="Catania T."/>
        </authorList>
    </citation>
    <scope>NUCLEOTIDE SEQUENCE</scope>
    <source>
        <strain evidence="2">S-188037</strain>
    </source>
</reference>
<dbReference type="EMBL" id="JAJJMB010001820">
    <property type="protein sequence ID" value="KAI3954988.1"/>
    <property type="molecule type" value="Genomic_DNA"/>
</dbReference>
<protein>
    <recommendedName>
        <fullName evidence="1">F-box domain-containing protein</fullName>
    </recommendedName>
</protein>
<sequence>MDGNCEENPHFNSLTEDLLIEILLWLPVVSLLRFKAVCKLWRSIIESSDFIHRHATFENSTSKLGNFIFQYRPKHINSWDYKPYFFMLSSDRGSGDSQEDYGQWSYKNLGISPHLSDEDEYEMYASYPPQANMVGTCHGIICIHDPEPRDIILWNPATKKYRCLPKSLPLLDEFGVLKSEIVLFGFDCETHDHKVLQITFFEIDNEVDITPRNRIQIYSLQSDSWRWCIDANLRGHSYKCNTENQGRYHNGSYYFVGNNFIRKQMIRITDSVPYWYGDPETVVLSFNFSRESFRMIPGPCENFVVDVIGGDLGKIVYLTLPFSSTSEVCDMYALNDYDYSSSATNVDNNEYSWSKLHTFTINHPYSGYGTKALTKNGVFGFLCDIGGGLVFINFLTEEIKDIEIIDAPLEGLGDVFRADVYKESLVSIGSAVPSSSSSIMIFNAIVNLYCFRNVALVISPWHTEVPLKPDCRDGWKVSVAKIES</sequence>
<feature type="domain" description="F-box" evidence="1">
    <location>
        <begin position="8"/>
        <end position="54"/>
    </location>
</feature>
<dbReference type="Pfam" id="PF00646">
    <property type="entry name" value="F-box"/>
    <property type="match status" value="1"/>
</dbReference>
<dbReference type="Gene3D" id="1.20.1280.50">
    <property type="match status" value="1"/>
</dbReference>
<dbReference type="PANTHER" id="PTHR31672:SF13">
    <property type="entry name" value="F-BOX PROTEIN CPR30-LIKE"/>
    <property type="match status" value="1"/>
</dbReference>
<dbReference type="NCBIfam" id="TIGR01640">
    <property type="entry name" value="F_box_assoc_1"/>
    <property type="match status" value="1"/>
</dbReference>
<comment type="caution">
    <text evidence="2">The sequence shown here is derived from an EMBL/GenBank/DDBJ whole genome shotgun (WGS) entry which is preliminary data.</text>
</comment>
<dbReference type="Proteomes" id="UP001202328">
    <property type="component" value="Unassembled WGS sequence"/>
</dbReference>
<name>A0AAD4XWV6_9MAGN</name>
<dbReference type="InterPro" id="IPR050796">
    <property type="entry name" value="SCF_F-box_component"/>
</dbReference>
<dbReference type="PROSITE" id="PS50181">
    <property type="entry name" value="FBOX"/>
    <property type="match status" value="1"/>
</dbReference>
<dbReference type="InterPro" id="IPR006527">
    <property type="entry name" value="F-box-assoc_dom_typ1"/>
</dbReference>
<dbReference type="AlphaFoldDB" id="A0AAD4XWV6"/>
<dbReference type="Pfam" id="PF07734">
    <property type="entry name" value="FBA_1"/>
    <property type="match status" value="1"/>
</dbReference>
<accession>A0AAD4XWV6</accession>
<dbReference type="SUPFAM" id="SSF81383">
    <property type="entry name" value="F-box domain"/>
    <property type="match status" value="1"/>
</dbReference>
<gene>
    <name evidence="2" type="ORF">MKW98_004991</name>
</gene>
<evidence type="ECO:0000259" key="1">
    <source>
        <dbReference type="PROSITE" id="PS50181"/>
    </source>
</evidence>
<organism evidence="2 3">
    <name type="scientific">Papaver atlanticum</name>
    <dbReference type="NCBI Taxonomy" id="357466"/>
    <lineage>
        <taxon>Eukaryota</taxon>
        <taxon>Viridiplantae</taxon>
        <taxon>Streptophyta</taxon>
        <taxon>Embryophyta</taxon>
        <taxon>Tracheophyta</taxon>
        <taxon>Spermatophyta</taxon>
        <taxon>Magnoliopsida</taxon>
        <taxon>Ranunculales</taxon>
        <taxon>Papaveraceae</taxon>
        <taxon>Papaveroideae</taxon>
        <taxon>Papaver</taxon>
    </lineage>
</organism>
<dbReference type="InterPro" id="IPR001810">
    <property type="entry name" value="F-box_dom"/>
</dbReference>
<keyword evidence="3" id="KW-1185">Reference proteome</keyword>
<evidence type="ECO:0000313" key="2">
    <source>
        <dbReference type="EMBL" id="KAI3954988.1"/>
    </source>
</evidence>
<dbReference type="InterPro" id="IPR036047">
    <property type="entry name" value="F-box-like_dom_sf"/>
</dbReference>
<dbReference type="InterPro" id="IPR017451">
    <property type="entry name" value="F-box-assoc_interact_dom"/>
</dbReference>
<dbReference type="CDD" id="cd22157">
    <property type="entry name" value="F-box_AtFBW1-like"/>
    <property type="match status" value="1"/>
</dbReference>
<dbReference type="PANTHER" id="PTHR31672">
    <property type="entry name" value="BNACNNG10540D PROTEIN"/>
    <property type="match status" value="1"/>
</dbReference>
<proteinExistence type="predicted"/>
<evidence type="ECO:0000313" key="3">
    <source>
        <dbReference type="Proteomes" id="UP001202328"/>
    </source>
</evidence>